<feature type="domain" description="DUF4268" evidence="1">
    <location>
        <begin position="173"/>
        <end position="306"/>
    </location>
</feature>
<dbReference type="Pfam" id="PF14088">
    <property type="entry name" value="DUF4268"/>
    <property type="match status" value="1"/>
</dbReference>
<protein>
    <recommendedName>
        <fullName evidence="1">DUF4268 domain-containing protein</fullName>
    </recommendedName>
</protein>
<evidence type="ECO:0000259" key="1">
    <source>
        <dbReference type="Pfam" id="PF14088"/>
    </source>
</evidence>
<evidence type="ECO:0000313" key="3">
    <source>
        <dbReference type="Proteomes" id="UP000250796"/>
    </source>
</evidence>
<sequence length="308" mass="35669">MPALGRIERVDDLRTIWQHETHDFSKWLAQEENLVLLSEAIGIDIVFEELESPVGGFNVDLYGTEDGTGRKIIIENQLEDTNHDHLGKIITYASGKGAEVIVWIVKRARDEHKQAVEWINQHTDENIGFFLIEIELWRINDSLPAPKFNVIERPNDWSKIVKASEGLSDTKKLQLDFWQAFCDYAFARPEFSRAFSKRKASPQHWYDLSVGNSAYHIALTANTQKKRLGVEIYIDDDKERFEKFRANKDAIEEELGSSIEWRTANKACRILVLRDGDIKKGESAWPKQFDWLCDMALKLRNIAKKYDN</sequence>
<dbReference type="EMBL" id="LS974202">
    <property type="protein sequence ID" value="SSC12582.1"/>
    <property type="molecule type" value="Genomic_DNA"/>
</dbReference>
<evidence type="ECO:0000313" key="2">
    <source>
        <dbReference type="EMBL" id="SSC12582.1"/>
    </source>
</evidence>
<gene>
    <name evidence="2" type="ORF">MESINF_1138</name>
</gene>
<proteinExistence type="predicted"/>
<organism evidence="2 3">
    <name type="scientific">Mesotoga infera</name>
    <dbReference type="NCBI Taxonomy" id="1236046"/>
    <lineage>
        <taxon>Bacteria</taxon>
        <taxon>Thermotogati</taxon>
        <taxon>Thermotogota</taxon>
        <taxon>Thermotogae</taxon>
        <taxon>Kosmotogales</taxon>
        <taxon>Kosmotogaceae</taxon>
        <taxon>Mesotoga</taxon>
    </lineage>
</organism>
<reference evidence="2 3" key="1">
    <citation type="submission" date="2017-01" db="EMBL/GenBank/DDBJ databases">
        <authorList>
            <person name="Erauso G."/>
        </authorList>
    </citation>
    <scope>NUCLEOTIDE SEQUENCE [LARGE SCALE GENOMIC DNA]</scope>
    <source>
        <strain evidence="2">MESINF1</strain>
    </source>
</reference>
<dbReference type="RefSeq" id="WP_169698877.1">
    <property type="nucleotide sequence ID" value="NZ_LS974202.1"/>
</dbReference>
<name>A0A7Z7LF80_9BACT</name>
<dbReference type="InterPro" id="IPR025364">
    <property type="entry name" value="DUF4268"/>
</dbReference>
<dbReference type="AlphaFoldDB" id="A0A7Z7LF80"/>
<accession>A0A7Z7LF80</accession>
<keyword evidence="3" id="KW-1185">Reference proteome</keyword>
<dbReference type="Proteomes" id="UP000250796">
    <property type="component" value="Chromosome MESINF"/>
</dbReference>
<dbReference type="KEGG" id="minf:MESINF_1138"/>